<feature type="transmembrane region" description="Helical" evidence="1">
    <location>
        <begin position="12"/>
        <end position="34"/>
    </location>
</feature>
<dbReference type="InterPro" id="IPR009339">
    <property type="entry name" value="DUF998"/>
</dbReference>
<sequence>MTHLSRRWAGIVWFSGAAVYLTLEAVAACAFRPHYSYLRNFISDLGVPGVHSPLAWLMNVGFCVQGSLFLAGAVAFRRSGLLPACAAANAVGNVVIAFFHSGSVPHAVGAVLAIVGGNATVLAASSIVGGWHRRVSIGLGVFGLLSFVVFVIELGNPTSPLGAVERCSVYSITGWQLLTGARLLSQPPSL</sequence>
<evidence type="ECO:0000313" key="2">
    <source>
        <dbReference type="EMBL" id="UMB68756.1"/>
    </source>
</evidence>
<keyword evidence="3" id="KW-1185">Reference proteome</keyword>
<dbReference type="Proteomes" id="UP001055336">
    <property type="component" value="Chromosome"/>
</dbReference>
<feature type="transmembrane region" description="Helical" evidence="1">
    <location>
        <begin position="81"/>
        <end position="101"/>
    </location>
</feature>
<evidence type="ECO:0000256" key="1">
    <source>
        <dbReference type="SAM" id="Phobius"/>
    </source>
</evidence>
<accession>A0ABY3VJE7</accession>
<organism evidence="2 3">
    <name type="scientific">Mycobacterium paraterrae</name>
    <dbReference type="NCBI Taxonomy" id="577492"/>
    <lineage>
        <taxon>Bacteria</taxon>
        <taxon>Bacillati</taxon>
        <taxon>Actinomycetota</taxon>
        <taxon>Actinomycetes</taxon>
        <taxon>Mycobacteriales</taxon>
        <taxon>Mycobacteriaceae</taxon>
        <taxon>Mycobacterium</taxon>
    </lineage>
</organism>
<feature type="transmembrane region" description="Helical" evidence="1">
    <location>
        <begin position="135"/>
        <end position="152"/>
    </location>
</feature>
<name>A0ABY3VJE7_9MYCO</name>
<gene>
    <name evidence="2" type="ORF">MKK62_20480</name>
</gene>
<feature type="transmembrane region" description="Helical" evidence="1">
    <location>
        <begin position="54"/>
        <end position="74"/>
    </location>
</feature>
<keyword evidence="1" id="KW-0812">Transmembrane</keyword>
<protein>
    <submittedName>
        <fullName evidence="2">DUF998 domain-containing protein</fullName>
    </submittedName>
</protein>
<dbReference type="Pfam" id="PF06197">
    <property type="entry name" value="DUF998"/>
    <property type="match status" value="1"/>
</dbReference>
<reference evidence="2" key="1">
    <citation type="submission" date="2022-08" db="EMBL/GenBank/DDBJ databases">
        <title>Whole genome sequencing of non-tuberculosis mycobacteria type-strains.</title>
        <authorList>
            <person name="Igarashi Y."/>
            <person name="Osugi A."/>
            <person name="Mitarai S."/>
        </authorList>
    </citation>
    <scope>NUCLEOTIDE SEQUENCE</scope>
    <source>
        <strain evidence="2">DSM 45127</strain>
    </source>
</reference>
<evidence type="ECO:0000313" key="3">
    <source>
        <dbReference type="Proteomes" id="UP001055336"/>
    </source>
</evidence>
<feature type="transmembrane region" description="Helical" evidence="1">
    <location>
        <begin position="107"/>
        <end position="128"/>
    </location>
</feature>
<dbReference type="RefSeq" id="WP_240260261.1">
    <property type="nucleotide sequence ID" value="NZ_CP092488.2"/>
</dbReference>
<keyword evidence="1" id="KW-0472">Membrane</keyword>
<keyword evidence="1" id="KW-1133">Transmembrane helix</keyword>
<proteinExistence type="predicted"/>
<dbReference type="EMBL" id="CP092488">
    <property type="protein sequence ID" value="UMB68756.1"/>
    <property type="molecule type" value="Genomic_DNA"/>
</dbReference>